<dbReference type="EMBL" id="SMCO01000027">
    <property type="protein sequence ID" value="TCV81077.1"/>
    <property type="molecule type" value="Genomic_DNA"/>
</dbReference>
<evidence type="ECO:0000313" key="1">
    <source>
        <dbReference type="EMBL" id="TCV81077.1"/>
    </source>
</evidence>
<keyword evidence="2" id="KW-1185">Reference proteome</keyword>
<protein>
    <submittedName>
        <fullName evidence="1">Uncharacterized protein</fullName>
    </submittedName>
</protein>
<gene>
    <name evidence="1" type="ORF">EDC63_12735</name>
</gene>
<dbReference type="RefSeq" id="WP_145962364.1">
    <property type="nucleotide sequence ID" value="NZ_BHVT01000005.1"/>
</dbReference>
<proteinExistence type="predicted"/>
<organism evidence="1 2">
    <name type="scientific">Sulfurirhabdus autotrophica</name>
    <dbReference type="NCBI Taxonomy" id="1706046"/>
    <lineage>
        <taxon>Bacteria</taxon>
        <taxon>Pseudomonadati</taxon>
        <taxon>Pseudomonadota</taxon>
        <taxon>Betaproteobacteria</taxon>
        <taxon>Nitrosomonadales</taxon>
        <taxon>Sulfuricellaceae</taxon>
        <taxon>Sulfurirhabdus</taxon>
    </lineage>
</organism>
<reference evidence="1 2" key="1">
    <citation type="submission" date="2019-03" db="EMBL/GenBank/DDBJ databases">
        <title>Genomic Encyclopedia of Type Strains, Phase IV (KMG-IV): sequencing the most valuable type-strain genomes for metagenomic binning, comparative biology and taxonomic classification.</title>
        <authorList>
            <person name="Goeker M."/>
        </authorList>
    </citation>
    <scope>NUCLEOTIDE SEQUENCE [LARGE SCALE GENOMIC DNA]</scope>
    <source>
        <strain evidence="1 2">DSM 100309</strain>
    </source>
</reference>
<dbReference type="AlphaFoldDB" id="A0A4R3XT29"/>
<evidence type="ECO:0000313" key="2">
    <source>
        <dbReference type="Proteomes" id="UP000295367"/>
    </source>
</evidence>
<accession>A0A4R3XT29</accession>
<name>A0A4R3XT29_9PROT</name>
<sequence length="60" mass="6702">MMLIKAAKVLGVLVLFGRLVFDKRFKAKWDADLKEARELTQHAADIAQTGGLAGKEFDRI</sequence>
<comment type="caution">
    <text evidence="1">The sequence shown here is derived from an EMBL/GenBank/DDBJ whole genome shotgun (WGS) entry which is preliminary data.</text>
</comment>
<dbReference type="Proteomes" id="UP000295367">
    <property type="component" value="Unassembled WGS sequence"/>
</dbReference>